<gene>
    <name evidence="1" type="ORF">N475_01135</name>
</gene>
<dbReference type="EMBL" id="AUYB01000092">
    <property type="protein sequence ID" value="KZN41013.1"/>
    <property type="molecule type" value="Genomic_DNA"/>
</dbReference>
<name>A0A166XXH2_9GAMM</name>
<accession>A0A166XXH2</accession>
<dbReference type="AlphaFoldDB" id="A0A166XXH2"/>
<evidence type="ECO:0000313" key="2">
    <source>
        <dbReference type="Proteomes" id="UP000076643"/>
    </source>
</evidence>
<dbReference type="Proteomes" id="UP000076643">
    <property type="component" value="Unassembled WGS sequence"/>
</dbReference>
<organism evidence="1 2">
    <name type="scientific">Pseudoalteromonas luteoviolacea DSM 6061</name>
    <dbReference type="NCBI Taxonomy" id="1365250"/>
    <lineage>
        <taxon>Bacteria</taxon>
        <taxon>Pseudomonadati</taxon>
        <taxon>Pseudomonadota</taxon>
        <taxon>Gammaproteobacteria</taxon>
        <taxon>Alteromonadales</taxon>
        <taxon>Pseudoalteromonadaceae</taxon>
        <taxon>Pseudoalteromonas</taxon>
    </lineage>
</organism>
<comment type="caution">
    <text evidence="1">The sequence shown here is derived from an EMBL/GenBank/DDBJ whole genome shotgun (WGS) entry which is preliminary data.</text>
</comment>
<evidence type="ECO:0000313" key="1">
    <source>
        <dbReference type="EMBL" id="KZN41013.1"/>
    </source>
</evidence>
<dbReference type="PATRIC" id="fig|1365250.3.peg.1377"/>
<proteinExistence type="predicted"/>
<protein>
    <submittedName>
        <fullName evidence="1">Uncharacterized protein</fullName>
    </submittedName>
</protein>
<keyword evidence="2" id="KW-1185">Reference proteome</keyword>
<reference evidence="1 2" key="1">
    <citation type="submission" date="2013-07" db="EMBL/GenBank/DDBJ databases">
        <title>Comparative Genomic and Metabolomic Analysis of Twelve Strains of Pseudoalteromonas luteoviolacea.</title>
        <authorList>
            <person name="Vynne N.G."/>
            <person name="Mansson M."/>
            <person name="Gram L."/>
        </authorList>
    </citation>
    <scope>NUCLEOTIDE SEQUENCE [LARGE SCALE GENOMIC DNA]</scope>
    <source>
        <strain evidence="1 2">DSM 6061</strain>
    </source>
</reference>
<sequence>MKALNRELSKELCDKVSGASGVYKPTDPRP</sequence>